<feature type="compositionally biased region" description="Polar residues" evidence="1">
    <location>
        <begin position="37"/>
        <end position="52"/>
    </location>
</feature>
<dbReference type="AlphaFoldDB" id="A0A1Q3EED9"/>
<gene>
    <name evidence="2" type="ORF">LENED_007419</name>
</gene>
<name>A0A1Q3EED9_LENED</name>
<sequence length="201" mass="22501">MPPKSSIARDAQARKCQLYGSSFAVAADVSTTHLNKTIVPSSSESFANSGLGTSIKKREEPKSKRVAEQPAPSKRRKEQKEETQSPDPENPRPRALQNPSKALLWRIQPKKPENTKQCSLIVTRINFGFEQDTRRCFVHSPEKNNLDRLHELPDILHSGGPLRVPIIAWNLLDGTYFIMTGHMLCELDYICCGSLSYAKVG</sequence>
<dbReference type="EMBL" id="BDGU01000257">
    <property type="protein sequence ID" value="GAW05556.1"/>
    <property type="molecule type" value="Genomic_DNA"/>
</dbReference>
<evidence type="ECO:0000313" key="3">
    <source>
        <dbReference type="Proteomes" id="UP000188533"/>
    </source>
</evidence>
<organism evidence="2 3">
    <name type="scientific">Lentinula edodes</name>
    <name type="common">Shiitake mushroom</name>
    <name type="synonym">Lentinus edodes</name>
    <dbReference type="NCBI Taxonomy" id="5353"/>
    <lineage>
        <taxon>Eukaryota</taxon>
        <taxon>Fungi</taxon>
        <taxon>Dikarya</taxon>
        <taxon>Basidiomycota</taxon>
        <taxon>Agaricomycotina</taxon>
        <taxon>Agaricomycetes</taxon>
        <taxon>Agaricomycetidae</taxon>
        <taxon>Agaricales</taxon>
        <taxon>Marasmiineae</taxon>
        <taxon>Omphalotaceae</taxon>
        <taxon>Lentinula</taxon>
    </lineage>
</organism>
<evidence type="ECO:0000313" key="2">
    <source>
        <dbReference type="EMBL" id="GAW05556.1"/>
    </source>
</evidence>
<accession>A0A1Q3EED9</accession>
<comment type="caution">
    <text evidence="2">The sequence shown here is derived from an EMBL/GenBank/DDBJ whole genome shotgun (WGS) entry which is preliminary data.</text>
</comment>
<dbReference type="Proteomes" id="UP000188533">
    <property type="component" value="Unassembled WGS sequence"/>
</dbReference>
<evidence type="ECO:0000256" key="1">
    <source>
        <dbReference type="SAM" id="MobiDB-lite"/>
    </source>
</evidence>
<feature type="region of interest" description="Disordered" evidence="1">
    <location>
        <begin position="37"/>
        <end position="99"/>
    </location>
</feature>
<reference evidence="2 3" key="2">
    <citation type="submission" date="2017-02" db="EMBL/GenBank/DDBJ databases">
        <title>A genome survey and senescence transcriptome analysis in Lentinula edodes.</title>
        <authorList>
            <person name="Sakamoto Y."/>
            <person name="Nakade K."/>
            <person name="Sato S."/>
            <person name="Yoshida Y."/>
            <person name="Miyazaki K."/>
            <person name="Natsume S."/>
            <person name="Konno N."/>
        </authorList>
    </citation>
    <scope>NUCLEOTIDE SEQUENCE [LARGE SCALE GENOMIC DNA]</scope>
    <source>
        <strain evidence="2 3">NBRC 111202</strain>
    </source>
</reference>
<protein>
    <submittedName>
        <fullName evidence="2">Uncharacterized protein</fullName>
    </submittedName>
</protein>
<feature type="compositionally biased region" description="Basic and acidic residues" evidence="1">
    <location>
        <begin position="56"/>
        <end position="67"/>
    </location>
</feature>
<reference evidence="2 3" key="1">
    <citation type="submission" date="2016-08" db="EMBL/GenBank/DDBJ databases">
        <authorList>
            <consortium name="Lentinula edodes genome sequencing consortium"/>
            <person name="Sakamoto Y."/>
            <person name="Nakade K."/>
            <person name="Sato S."/>
            <person name="Yoshida Y."/>
            <person name="Miyazaki K."/>
            <person name="Natsume S."/>
            <person name="Konno N."/>
        </authorList>
    </citation>
    <scope>NUCLEOTIDE SEQUENCE [LARGE SCALE GENOMIC DNA]</scope>
    <source>
        <strain evidence="2 3">NBRC 111202</strain>
    </source>
</reference>
<proteinExistence type="predicted"/>
<keyword evidence="3" id="KW-1185">Reference proteome</keyword>